<proteinExistence type="inferred from homology"/>
<evidence type="ECO:0000256" key="6">
    <source>
        <dbReference type="ARBA" id="ARBA00022741"/>
    </source>
</evidence>
<dbReference type="InterPro" id="IPR011009">
    <property type="entry name" value="Kinase-like_dom_sf"/>
</dbReference>
<dbReference type="PROSITE" id="PS50011">
    <property type="entry name" value="PROTEIN_KINASE_DOM"/>
    <property type="match status" value="1"/>
</dbReference>
<evidence type="ECO:0000256" key="4">
    <source>
        <dbReference type="ARBA" id="ARBA00022692"/>
    </source>
</evidence>
<dbReference type="PANTHER" id="PTHR24416:SF527">
    <property type="entry name" value="PROTO-ONCOGENE TYROSINE-PROTEIN KINASE ROS"/>
    <property type="match status" value="1"/>
</dbReference>
<keyword evidence="15" id="KW-0862">Zinc</keyword>
<accession>A0AAD1RF82</accession>
<feature type="domain" description="Fibronectin type-III" evidence="21">
    <location>
        <begin position="530"/>
        <end position="629"/>
    </location>
</feature>
<protein>
    <recommendedName>
        <fullName evidence="17">Tyrosine-protein kinase receptor</fullName>
        <ecNumber evidence="17">2.7.10.1</ecNumber>
    </recommendedName>
</protein>
<feature type="binding site" evidence="16">
    <location>
        <position position="1950"/>
    </location>
    <ligand>
        <name>ATP</name>
        <dbReference type="ChEBI" id="CHEBI:30616"/>
    </ligand>
</feature>
<keyword evidence="9 18" id="KW-1133">Transmembrane helix</keyword>
<dbReference type="InterPro" id="IPR011042">
    <property type="entry name" value="6-blade_b-propeller_TolB-like"/>
</dbReference>
<name>A0AAD1RF82_PELCU</name>
<feature type="domain" description="Fibronectin type-III" evidence="21">
    <location>
        <begin position="66"/>
        <end position="155"/>
    </location>
</feature>
<dbReference type="Proteomes" id="UP001295444">
    <property type="component" value="Chromosome 02"/>
</dbReference>
<dbReference type="PRINTS" id="PR00109">
    <property type="entry name" value="TYRKINASE"/>
</dbReference>
<evidence type="ECO:0000256" key="1">
    <source>
        <dbReference type="ARBA" id="ARBA00004479"/>
    </source>
</evidence>
<dbReference type="GO" id="GO:0043235">
    <property type="term" value="C:receptor complex"/>
    <property type="evidence" value="ECO:0007669"/>
    <property type="project" value="TreeGrafter"/>
</dbReference>
<evidence type="ECO:0000256" key="5">
    <source>
        <dbReference type="ARBA" id="ARBA00022737"/>
    </source>
</evidence>
<keyword evidence="15" id="KW-0863">Zinc-finger</keyword>
<evidence type="ECO:0000256" key="18">
    <source>
        <dbReference type="SAM" id="Phobius"/>
    </source>
</evidence>
<dbReference type="SMART" id="SM00135">
    <property type="entry name" value="LY"/>
    <property type="match status" value="3"/>
</dbReference>
<keyword evidence="10 18" id="KW-0472">Membrane</keyword>
<dbReference type="InterPro" id="IPR000033">
    <property type="entry name" value="LDLR_classB_rpt"/>
</dbReference>
<evidence type="ECO:0000259" key="21">
    <source>
        <dbReference type="PROSITE" id="PS50853"/>
    </source>
</evidence>
<reference evidence="22" key="1">
    <citation type="submission" date="2022-03" db="EMBL/GenBank/DDBJ databases">
        <authorList>
            <person name="Alioto T."/>
            <person name="Alioto T."/>
            <person name="Gomez Garrido J."/>
        </authorList>
    </citation>
    <scope>NUCLEOTIDE SEQUENCE</scope>
</reference>
<evidence type="ECO:0000256" key="3">
    <source>
        <dbReference type="ARBA" id="ARBA00022679"/>
    </source>
</evidence>
<dbReference type="FunFam" id="1.10.510.10:FF:000341">
    <property type="entry name" value="Tyrosine-protein kinase receptor"/>
    <property type="match status" value="1"/>
</dbReference>
<dbReference type="SMART" id="SM00219">
    <property type="entry name" value="TyrKc"/>
    <property type="match status" value="1"/>
</dbReference>
<dbReference type="PROSITE" id="PS50853">
    <property type="entry name" value="FN3"/>
    <property type="match status" value="6"/>
</dbReference>
<dbReference type="CDD" id="cd00063">
    <property type="entry name" value="FN3"/>
    <property type="match status" value="6"/>
</dbReference>
<dbReference type="InterPro" id="IPR050122">
    <property type="entry name" value="RTK"/>
</dbReference>
<feature type="domain" description="Fibronectin type-III" evidence="21">
    <location>
        <begin position="1011"/>
        <end position="1116"/>
    </location>
</feature>
<feature type="transmembrane region" description="Helical" evidence="18">
    <location>
        <begin position="1830"/>
        <end position="1853"/>
    </location>
</feature>
<keyword evidence="11" id="KW-0829">Tyrosine-protein kinase</keyword>
<dbReference type="InterPro" id="IPR000719">
    <property type="entry name" value="Prot_kinase_dom"/>
</dbReference>
<dbReference type="GO" id="GO:0005524">
    <property type="term" value="F:ATP binding"/>
    <property type="evidence" value="ECO:0007669"/>
    <property type="project" value="UniProtKB-UniRule"/>
</dbReference>
<evidence type="ECO:0000256" key="13">
    <source>
        <dbReference type="ARBA" id="ARBA00023180"/>
    </source>
</evidence>
<organism evidence="22 23">
    <name type="scientific">Pelobates cultripes</name>
    <name type="common">Western spadefoot toad</name>
    <dbReference type="NCBI Taxonomy" id="61616"/>
    <lineage>
        <taxon>Eukaryota</taxon>
        <taxon>Metazoa</taxon>
        <taxon>Chordata</taxon>
        <taxon>Craniata</taxon>
        <taxon>Vertebrata</taxon>
        <taxon>Euteleostomi</taxon>
        <taxon>Amphibia</taxon>
        <taxon>Batrachia</taxon>
        <taxon>Anura</taxon>
        <taxon>Pelobatoidea</taxon>
        <taxon>Pelobatidae</taxon>
        <taxon>Pelobates</taxon>
    </lineage>
</organism>
<evidence type="ECO:0000313" key="22">
    <source>
        <dbReference type="EMBL" id="CAH2252041.1"/>
    </source>
</evidence>
<evidence type="ECO:0000256" key="8">
    <source>
        <dbReference type="ARBA" id="ARBA00022840"/>
    </source>
</evidence>
<dbReference type="PROSITE" id="PS00109">
    <property type="entry name" value="PROTEIN_KINASE_TYR"/>
    <property type="match status" value="1"/>
</dbReference>
<evidence type="ECO:0000256" key="11">
    <source>
        <dbReference type="ARBA" id="ARBA00023137"/>
    </source>
</evidence>
<keyword evidence="6 16" id="KW-0547">Nucleotide-binding</keyword>
<evidence type="ECO:0000256" key="15">
    <source>
        <dbReference type="PROSITE-ProRule" id="PRU00047"/>
    </source>
</evidence>
<dbReference type="SMART" id="SM00060">
    <property type="entry name" value="FN3"/>
    <property type="match status" value="8"/>
</dbReference>
<dbReference type="SUPFAM" id="SSF63825">
    <property type="entry name" value="YWTD domain"/>
    <property type="match status" value="3"/>
</dbReference>
<dbReference type="InterPro" id="IPR008266">
    <property type="entry name" value="Tyr_kinase_AS"/>
</dbReference>
<dbReference type="PROSITE" id="PS00107">
    <property type="entry name" value="PROTEIN_KINASE_ATP"/>
    <property type="match status" value="1"/>
</dbReference>
<keyword evidence="15" id="KW-0479">Metal-binding</keyword>
<dbReference type="InterPro" id="IPR001245">
    <property type="entry name" value="Ser-Thr/Tyr_kinase_cat_dom"/>
</dbReference>
<dbReference type="InterPro" id="IPR020635">
    <property type="entry name" value="Tyr_kinase_cat_dom"/>
</dbReference>
<evidence type="ECO:0000256" key="7">
    <source>
        <dbReference type="ARBA" id="ARBA00022777"/>
    </source>
</evidence>
<dbReference type="InterPro" id="IPR001878">
    <property type="entry name" value="Znf_CCHC"/>
</dbReference>
<dbReference type="InterPro" id="IPR002011">
    <property type="entry name" value="Tyr_kinase_rcpt_2_CS"/>
</dbReference>
<feature type="domain" description="CCHC-type" evidence="20">
    <location>
        <begin position="20"/>
        <end position="35"/>
    </location>
</feature>
<dbReference type="InterPro" id="IPR013783">
    <property type="entry name" value="Ig-like_fold"/>
</dbReference>
<dbReference type="InterPro" id="IPR017441">
    <property type="entry name" value="Protein_kinase_ATP_BS"/>
</dbReference>
<dbReference type="Gene3D" id="3.30.200.20">
    <property type="entry name" value="Phosphorylase Kinase, domain 1"/>
    <property type="match status" value="1"/>
</dbReference>
<dbReference type="FunFam" id="2.120.10.30:FF:000044">
    <property type="entry name" value="Tyrosine-protein kinase receptor"/>
    <property type="match status" value="1"/>
</dbReference>
<dbReference type="GO" id="GO:0005886">
    <property type="term" value="C:plasma membrane"/>
    <property type="evidence" value="ECO:0007669"/>
    <property type="project" value="TreeGrafter"/>
</dbReference>
<feature type="domain" description="Fibronectin type-III" evidence="21">
    <location>
        <begin position="1528"/>
        <end position="1628"/>
    </location>
</feature>
<dbReference type="InterPro" id="IPR036116">
    <property type="entry name" value="FN3_sf"/>
</dbReference>
<dbReference type="EC" id="2.7.10.1" evidence="17"/>
<comment type="catalytic activity">
    <reaction evidence="14 17">
        <text>L-tyrosyl-[protein] + ATP = O-phospho-L-tyrosyl-[protein] + ADP + H(+)</text>
        <dbReference type="Rhea" id="RHEA:10596"/>
        <dbReference type="Rhea" id="RHEA-COMP:10136"/>
        <dbReference type="Rhea" id="RHEA-COMP:20101"/>
        <dbReference type="ChEBI" id="CHEBI:15378"/>
        <dbReference type="ChEBI" id="CHEBI:30616"/>
        <dbReference type="ChEBI" id="CHEBI:46858"/>
        <dbReference type="ChEBI" id="CHEBI:61978"/>
        <dbReference type="ChEBI" id="CHEBI:456216"/>
        <dbReference type="EC" id="2.7.10.1"/>
    </reaction>
</comment>
<dbReference type="PANTHER" id="PTHR24416">
    <property type="entry name" value="TYROSINE-PROTEIN KINASE RECEPTOR"/>
    <property type="match status" value="1"/>
</dbReference>
<evidence type="ECO:0000259" key="20">
    <source>
        <dbReference type="PROSITE" id="PS50158"/>
    </source>
</evidence>
<comment type="subcellular location">
    <subcellularLocation>
        <location evidence="1">Membrane</location>
        <topology evidence="1">Single-pass type I membrane protein</topology>
    </subcellularLocation>
</comment>
<evidence type="ECO:0000256" key="2">
    <source>
        <dbReference type="ARBA" id="ARBA00022553"/>
    </source>
</evidence>
<dbReference type="SMART" id="SM00220">
    <property type="entry name" value="S_TKc"/>
    <property type="match status" value="1"/>
</dbReference>
<dbReference type="PROSITE" id="PS00239">
    <property type="entry name" value="RECEPTOR_TYR_KIN_II"/>
    <property type="match status" value="1"/>
</dbReference>
<keyword evidence="7 22" id="KW-0418">Kinase</keyword>
<evidence type="ECO:0000256" key="9">
    <source>
        <dbReference type="ARBA" id="ARBA00022989"/>
    </source>
</evidence>
<keyword evidence="3" id="KW-0808">Transferase</keyword>
<keyword evidence="23" id="KW-1185">Reference proteome</keyword>
<evidence type="ECO:0000256" key="17">
    <source>
        <dbReference type="RuleBase" id="RU000312"/>
    </source>
</evidence>
<dbReference type="Gene3D" id="2.120.10.30">
    <property type="entry name" value="TolB, C-terminal domain"/>
    <property type="match status" value="3"/>
</dbReference>
<dbReference type="GO" id="GO:0008270">
    <property type="term" value="F:zinc ion binding"/>
    <property type="evidence" value="ECO:0007669"/>
    <property type="project" value="UniProtKB-KW"/>
</dbReference>
<feature type="domain" description="Fibronectin type-III" evidence="21">
    <location>
        <begin position="1629"/>
        <end position="1722"/>
    </location>
</feature>
<dbReference type="EMBL" id="OW240913">
    <property type="protein sequence ID" value="CAH2252041.1"/>
    <property type="molecule type" value="Genomic_DNA"/>
</dbReference>
<keyword evidence="5" id="KW-0677">Repeat</keyword>
<feature type="domain" description="Fibronectin type-III" evidence="21">
    <location>
        <begin position="161"/>
        <end position="251"/>
    </location>
</feature>
<keyword evidence="12 17" id="KW-0675">Receptor</keyword>
<dbReference type="GO" id="GO:0003676">
    <property type="term" value="F:nucleic acid binding"/>
    <property type="evidence" value="ECO:0007669"/>
    <property type="project" value="InterPro"/>
</dbReference>
<evidence type="ECO:0000259" key="19">
    <source>
        <dbReference type="PROSITE" id="PS50011"/>
    </source>
</evidence>
<dbReference type="Pfam" id="PF07714">
    <property type="entry name" value="PK_Tyr_Ser-Thr"/>
    <property type="match status" value="1"/>
</dbReference>
<keyword evidence="13" id="KW-0325">Glycoprotein</keyword>
<dbReference type="Pfam" id="PF00041">
    <property type="entry name" value="fn3"/>
    <property type="match status" value="3"/>
</dbReference>
<sequence>MYSMYDDPNRIHDTLIPLICYNCGHLQHSLRTCPEKTKTPGITSTDFHCIHRDNASYSDTQDGLVEPTPPYASFIRSHNVTLGWKAANISDAVYIIQWKYVHIASDWQYTQIVTETSYTVSNLRPYTEYLFRVIWIICQLHFPSSSSLAYRTLAFGEPSGPPIIENPINTNPDSIEVSWFPPMFPSGPIIGYNLKLSADMENPRYYSVTGKQNFQFYATKPGTTYRFSISAVNERGEGPAAEANITTLNSTVQHKHQWLFLSRNNTLKKRENLKDTFYESKCLTVQSRISGISVNIYTSEVYFSEQNHIWVKEANNMTDMSDLRILYTGLGSITSISVDWLYNKMYFVMSNQVHTCNLKNCTSVHTIPLQPGLSLRKIVTDPFNGYIFLLVEEGIQRIILPQTLTEDMLPNHIIKSSNILDFIVNVNSKILFYAVVNNGGNTSIISVFLDGSTAQYLRHIEDNSISEIRSFVYDNDSLMFTNGYNVYQEEFLNNKYWYNEFLVACNLFDLPSPGYNNFILYGESTQPFPLPSQPQDVMVLLGTESAAIVWKPPKSSIESSPAAWQDWIYTIIVTAQDPDMPHFFANISSTTVTITDLNVSTKYQVTVQASSPAGQSPWTPPLVGTTLQPADEEPYFLATGPGGIWRQSLDKFGPGELISDKLTSISDLDWYNNTLFWSTKAGQVYMWDMPYTVDNSPIQVEEIRRSGPISFDWLGHCIYWSDKVNATIFRKHINTADIEQVIAGNYLVNDMAVDSINAFLYWSTSYTLESSKLNGQKHYMIQNLTLFTSTQIVGLTLDITRRHLYWLVKDGLNINLYRAVLREDGSPDPPEITKNTFWSSSEISQHALMYYSDRLFWINGQNYLTVQEVSQSTCTPFSQPAECTAFTLVLKYCKPLPGNLLYAPEVLPDPIPSSSFEIQGDHKMFHIIWKESLNVDYGIVFYCVESNILQNMFGRVNKQCLTPENFTDPFYTVHGLEPYTEFDFSVTPFTYWRRATTTKLTLRAPEGVPSPPLNPRIYLLHNTFDKENVGLEMRWDNPKMPNGALTNFTISYRLTKEILFSNLTDAWTTLNVTALSRSLHLLNLSPGLLIEFKVQAYTSIGPGPFSDIKTGNTSDVRPVPSIFSLSSTEVALVDLDREEVTWVFSVEERMKAISYAAYDGKLYYTLSDLLFIRDTSNLSTILLLQDERLSDCQSMTLDWIARHLYVSIHSQQNGQQMYAIDLEQKKKSLKHITNVQLSVNTSLEALAAYALQSRLYWIERWDMDRRRISYYNIENGTIKHVLGYKNKITTSEASTCNCHVEPSGTSMALDLTDTDNPFMYFLSNATDIWISDLEGCHCVKVFSISLLSETALVTSLAVDDYSIYWSNTDKENTTVFQTSKHAQLPSVLQTSQDPIQVMAFSASLQPFPDKTCLLLAPLTTRPVILSTSNTSLTLQLPTVVTNASCAFIISPTPTYRVKYRKRIDNTTANYPSRNISSTLEFQDQIALIPGLQPYSSYEIEVTVENYYSLLFSEQPLGTMVTAKTDYGVPEAVDTVVITVLSDSLLNITWTYPHEPNGPLASIRYQITSNLLFPNPIAPLREDEFPDEQLEWSFTGLRGGTNYQFKVLAFHPYENWFSESAPVYATTFAVPGVPQNIVQGNTSLVLQWRSPEEAITNYYFEIKELKGRDWVLPLSTSCTDEAFHTCTLTGMVPNTYYHVRAVVAFWTEATGFSDPAEFKTSAGVPSKPDAPQSLATDKNTIRWFTSEDNGSNLTYNILEYTRMADDGRDASRPWHVAYNGTCPDICVWKSTTMEGTFQFRAAAANMLGLSNYSDVSESIILTKESSSTNDVVIILAISLPLLSVILLIAAFVVYKRTKHKHKQTEEKPVFSYEDKELSELRGVSKTVGLANACYAVRTLPTQVEMQTLPQFPRERLALCVFLGSGAFGEVYEGNATDILGPDTGITKVAVKTLKSDATDQEKSEFLKEAHLMSQFDHPNILKLLGVCLFNEPQYIILELMDGGDLLSYLRGARPDPPLQIPLLSALDFLDISINICKGCAYLEKMHFVHRDLAARNCLVSVKEYNNPARTVKIGDFGLARDIYSYDYYRKKGEGLLPVRWMAPESLIDGIFTSRGDVWSFGIILWEIFSLGQQPYPGYSNLEVLHHVRSGQRMEPPENCFDNMWDLILKCWAQDPSKRPTFFYLQRQLEDLKHCSLRWSRVRCRRANLEGIFNPAFEDSDDNVVGIDAEGIDSLTLTETRNAEGLNYLMVAT</sequence>
<keyword evidence="2 17" id="KW-0597">Phosphoprotein</keyword>
<dbReference type="Gene3D" id="2.60.40.10">
    <property type="entry name" value="Immunoglobulins"/>
    <property type="match status" value="7"/>
</dbReference>
<evidence type="ECO:0000313" key="23">
    <source>
        <dbReference type="Proteomes" id="UP001295444"/>
    </source>
</evidence>
<evidence type="ECO:0000256" key="10">
    <source>
        <dbReference type="ARBA" id="ARBA00023136"/>
    </source>
</evidence>
<dbReference type="SUPFAM" id="SSF49265">
    <property type="entry name" value="Fibronectin type III"/>
    <property type="match status" value="5"/>
</dbReference>
<keyword evidence="4 17" id="KW-0812">Transmembrane</keyword>
<dbReference type="Gene3D" id="1.10.510.10">
    <property type="entry name" value="Transferase(Phosphotransferase) domain 1"/>
    <property type="match status" value="1"/>
</dbReference>
<evidence type="ECO:0000256" key="16">
    <source>
        <dbReference type="PROSITE-ProRule" id="PRU10141"/>
    </source>
</evidence>
<dbReference type="GO" id="GO:0032006">
    <property type="term" value="P:regulation of TOR signaling"/>
    <property type="evidence" value="ECO:0007669"/>
    <property type="project" value="TreeGrafter"/>
</dbReference>
<feature type="domain" description="Protein kinase" evidence="19">
    <location>
        <begin position="1915"/>
        <end position="2195"/>
    </location>
</feature>
<dbReference type="GO" id="GO:0004714">
    <property type="term" value="F:transmembrane receptor protein tyrosine kinase activity"/>
    <property type="evidence" value="ECO:0007669"/>
    <property type="project" value="UniProtKB-EC"/>
</dbReference>
<evidence type="ECO:0000256" key="14">
    <source>
        <dbReference type="ARBA" id="ARBA00051243"/>
    </source>
</evidence>
<dbReference type="PROSITE" id="PS50158">
    <property type="entry name" value="ZF_CCHC"/>
    <property type="match status" value="1"/>
</dbReference>
<dbReference type="FunFam" id="2.60.40.10:FF:001018">
    <property type="entry name" value="Tyrosine-protein kinase receptor"/>
    <property type="match status" value="1"/>
</dbReference>
<dbReference type="GO" id="GO:0007169">
    <property type="term" value="P:cell surface receptor protein tyrosine kinase signaling pathway"/>
    <property type="evidence" value="ECO:0007669"/>
    <property type="project" value="InterPro"/>
</dbReference>
<gene>
    <name evidence="22" type="ORF">PECUL_23A042843</name>
</gene>
<comment type="similarity">
    <text evidence="17">Belongs to the protein kinase superfamily. Tyr protein kinase family. Insulin receptor subfamily.</text>
</comment>
<dbReference type="InterPro" id="IPR003961">
    <property type="entry name" value="FN3_dom"/>
</dbReference>
<dbReference type="SUPFAM" id="SSF56112">
    <property type="entry name" value="Protein kinase-like (PK-like)"/>
    <property type="match status" value="1"/>
</dbReference>
<evidence type="ECO:0000256" key="12">
    <source>
        <dbReference type="ARBA" id="ARBA00023170"/>
    </source>
</evidence>
<keyword evidence="8 16" id="KW-0067">ATP-binding</keyword>